<protein>
    <submittedName>
        <fullName evidence="8">ABC transporter substrate-binding protein</fullName>
    </submittedName>
</protein>
<dbReference type="PANTHER" id="PTHR30532">
    <property type="entry name" value="IRON III DICITRATE-BINDING PERIPLASMIC PROTEIN"/>
    <property type="match status" value="1"/>
</dbReference>
<dbReference type="PROSITE" id="PS51257">
    <property type="entry name" value="PROKAR_LIPOPROTEIN"/>
    <property type="match status" value="1"/>
</dbReference>
<evidence type="ECO:0000256" key="5">
    <source>
        <dbReference type="SAM" id="MobiDB-lite"/>
    </source>
</evidence>
<evidence type="ECO:0000256" key="2">
    <source>
        <dbReference type="ARBA" id="ARBA00008814"/>
    </source>
</evidence>
<gene>
    <name evidence="8" type="ORF">GCM10009788_45670</name>
</gene>
<dbReference type="InterPro" id="IPR051313">
    <property type="entry name" value="Bact_iron-sidero_bind"/>
</dbReference>
<comment type="subcellular location">
    <subcellularLocation>
        <location evidence="1">Cell envelope</location>
    </subcellularLocation>
</comment>
<dbReference type="Pfam" id="PF01497">
    <property type="entry name" value="Peripla_BP_2"/>
    <property type="match status" value="1"/>
</dbReference>
<evidence type="ECO:0000313" key="9">
    <source>
        <dbReference type="Proteomes" id="UP001500842"/>
    </source>
</evidence>
<dbReference type="PANTHER" id="PTHR30532:SF24">
    <property type="entry name" value="FERRIC ENTEROBACTIN-BINDING PERIPLASMIC PROTEIN FEPB"/>
    <property type="match status" value="1"/>
</dbReference>
<feature type="region of interest" description="Disordered" evidence="5">
    <location>
        <begin position="24"/>
        <end position="50"/>
    </location>
</feature>
<feature type="domain" description="Fe/B12 periplasmic-binding" evidence="7">
    <location>
        <begin position="53"/>
        <end position="340"/>
    </location>
</feature>
<evidence type="ECO:0000256" key="4">
    <source>
        <dbReference type="ARBA" id="ARBA00022729"/>
    </source>
</evidence>
<dbReference type="SUPFAM" id="SSF53807">
    <property type="entry name" value="Helical backbone' metal receptor"/>
    <property type="match status" value="1"/>
</dbReference>
<evidence type="ECO:0000256" key="6">
    <source>
        <dbReference type="SAM" id="SignalP"/>
    </source>
</evidence>
<reference evidence="8 9" key="1">
    <citation type="journal article" date="2019" name="Int. J. Syst. Evol. Microbiol.">
        <title>The Global Catalogue of Microorganisms (GCM) 10K type strain sequencing project: providing services to taxonomists for standard genome sequencing and annotation.</title>
        <authorList>
            <consortium name="The Broad Institute Genomics Platform"/>
            <consortium name="The Broad Institute Genome Sequencing Center for Infectious Disease"/>
            <person name="Wu L."/>
            <person name="Ma J."/>
        </authorList>
    </citation>
    <scope>NUCLEOTIDE SEQUENCE [LARGE SCALE GENOMIC DNA]</scope>
    <source>
        <strain evidence="8 9">JCM 14942</strain>
    </source>
</reference>
<evidence type="ECO:0000313" key="8">
    <source>
        <dbReference type="EMBL" id="GAA1537951.1"/>
    </source>
</evidence>
<proteinExistence type="inferred from homology"/>
<evidence type="ECO:0000256" key="1">
    <source>
        <dbReference type="ARBA" id="ARBA00004196"/>
    </source>
</evidence>
<comment type="caution">
    <text evidence="8">The sequence shown here is derived from an EMBL/GenBank/DDBJ whole genome shotgun (WGS) entry which is preliminary data.</text>
</comment>
<keyword evidence="3" id="KW-0813">Transport</keyword>
<accession>A0ABN2BDG3</accession>
<feature type="chain" id="PRO_5046259606" evidence="6">
    <location>
        <begin position="22"/>
        <end position="340"/>
    </location>
</feature>
<keyword evidence="9" id="KW-1185">Reference proteome</keyword>
<evidence type="ECO:0000259" key="7">
    <source>
        <dbReference type="PROSITE" id="PS50983"/>
    </source>
</evidence>
<sequence length="340" mass="36316">MRTRLAVVAAASLALALTACSSDIPEKDAGDDPASGASATPEGPWEFTDGSGEVVTLDEVPTRIIAHAAEAAALMSYGIRPVGIYGDESVDTDPNLQGLDLTGIEILGEEWGSIDVAKASTLSPDLIVADWWPAEKAHSGFEDGVKAKSKKLADLAPVVGATQGDSILDLAEGYEELAASLGADVENSQGAKDKAAFEEARDAFIAAMEEKDFTALAVSPASDLLYVANPEYAPELLDFDRWGLDIIEPDSPDPGFPYWENLSWENADKYQPDVLMFDNRSFAADQKTVETQPTWTSIRAAAAGQIVEWPGFWLHTYGHYATALTKLTEELSGLDDSIGD</sequence>
<organism evidence="8 9">
    <name type="scientific">Nocardioides humi</name>
    <dbReference type="NCBI Taxonomy" id="449461"/>
    <lineage>
        <taxon>Bacteria</taxon>
        <taxon>Bacillati</taxon>
        <taxon>Actinomycetota</taxon>
        <taxon>Actinomycetes</taxon>
        <taxon>Propionibacteriales</taxon>
        <taxon>Nocardioidaceae</taxon>
        <taxon>Nocardioides</taxon>
    </lineage>
</organism>
<dbReference type="RefSeq" id="WP_141007158.1">
    <property type="nucleotide sequence ID" value="NZ_BAAAOR010000033.1"/>
</dbReference>
<dbReference type="InterPro" id="IPR002491">
    <property type="entry name" value="ABC_transptr_periplasmic_BD"/>
</dbReference>
<evidence type="ECO:0000256" key="3">
    <source>
        <dbReference type="ARBA" id="ARBA00022448"/>
    </source>
</evidence>
<keyword evidence="4 6" id="KW-0732">Signal</keyword>
<dbReference type="EMBL" id="BAAAOR010000033">
    <property type="protein sequence ID" value="GAA1537951.1"/>
    <property type="molecule type" value="Genomic_DNA"/>
</dbReference>
<name>A0ABN2BDG3_9ACTN</name>
<dbReference type="Gene3D" id="3.40.50.1980">
    <property type="entry name" value="Nitrogenase molybdenum iron protein domain"/>
    <property type="match status" value="2"/>
</dbReference>
<dbReference type="PROSITE" id="PS50983">
    <property type="entry name" value="FE_B12_PBP"/>
    <property type="match status" value="1"/>
</dbReference>
<feature type="signal peptide" evidence="6">
    <location>
        <begin position="1"/>
        <end position="21"/>
    </location>
</feature>
<comment type="similarity">
    <text evidence="2">Belongs to the bacterial solute-binding protein 8 family.</text>
</comment>
<dbReference type="Proteomes" id="UP001500842">
    <property type="component" value="Unassembled WGS sequence"/>
</dbReference>